<protein>
    <recommendedName>
        <fullName evidence="2">Fungal-type protein kinase domain-containing protein</fullName>
    </recommendedName>
</protein>
<gene>
    <name evidence="3" type="ORF">NLJ89_g7777</name>
</gene>
<comment type="caution">
    <text evidence="3">The sequence shown here is derived from an EMBL/GenBank/DDBJ whole genome shotgun (WGS) entry which is preliminary data.</text>
</comment>
<dbReference type="Proteomes" id="UP001148786">
    <property type="component" value="Unassembled WGS sequence"/>
</dbReference>
<organism evidence="3 4">
    <name type="scientific">Agrocybe chaxingu</name>
    <dbReference type="NCBI Taxonomy" id="84603"/>
    <lineage>
        <taxon>Eukaryota</taxon>
        <taxon>Fungi</taxon>
        <taxon>Dikarya</taxon>
        <taxon>Basidiomycota</taxon>
        <taxon>Agaricomycotina</taxon>
        <taxon>Agaricomycetes</taxon>
        <taxon>Agaricomycetidae</taxon>
        <taxon>Agaricales</taxon>
        <taxon>Agaricineae</taxon>
        <taxon>Strophariaceae</taxon>
        <taxon>Agrocybe</taxon>
    </lineage>
</organism>
<name>A0A9W8K3Q5_9AGAR</name>
<reference evidence="3" key="1">
    <citation type="submission" date="2022-07" db="EMBL/GenBank/DDBJ databases">
        <title>Genome Sequence of Agrocybe chaxingu.</title>
        <authorList>
            <person name="Buettner E."/>
        </authorList>
    </citation>
    <scope>NUCLEOTIDE SEQUENCE</scope>
    <source>
        <strain evidence="3">MP-N11</strain>
    </source>
</reference>
<evidence type="ECO:0000259" key="2">
    <source>
        <dbReference type="Pfam" id="PF17667"/>
    </source>
</evidence>
<dbReference type="SUPFAM" id="SSF56112">
    <property type="entry name" value="Protein kinase-like (PK-like)"/>
    <property type="match status" value="1"/>
</dbReference>
<accession>A0A9W8K3Q5</accession>
<evidence type="ECO:0000256" key="1">
    <source>
        <dbReference type="SAM" id="MobiDB-lite"/>
    </source>
</evidence>
<dbReference type="InterPro" id="IPR011009">
    <property type="entry name" value="Kinase-like_dom_sf"/>
</dbReference>
<dbReference type="AlphaFoldDB" id="A0A9W8K3Q5"/>
<feature type="region of interest" description="Disordered" evidence="1">
    <location>
        <begin position="255"/>
        <end position="297"/>
    </location>
</feature>
<dbReference type="InterPro" id="IPR040976">
    <property type="entry name" value="Pkinase_fungal"/>
</dbReference>
<feature type="domain" description="Fungal-type protein kinase" evidence="2">
    <location>
        <begin position="3"/>
        <end position="124"/>
    </location>
</feature>
<dbReference type="OrthoDB" id="2747778at2759"/>
<dbReference type="EMBL" id="JANKHO010000967">
    <property type="protein sequence ID" value="KAJ3504751.1"/>
    <property type="molecule type" value="Genomic_DNA"/>
</dbReference>
<evidence type="ECO:0000313" key="3">
    <source>
        <dbReference type="EMBL" id="KAJ3504751.1"/>
    </source>
</evidence>
<dbReference type="Pfam" id="PF17667">
    <property type="entry name" value="Pkinase_fungal"/>
    <property type="match status" value="1"/>
</dbReference>
<evidence type="ECO:0000313" key="4">
    <source>
        <dbReference type="Proteomes" id="UP001148786"/>
    </source>
</evidence>
<keyword evidence="4" id="KW-1185">Reference proteome</keyword>
<sequence length="297" mass="34606">MAEATTHLSEFREAKELVQVVADAFEAHSHLYSKCNALHKDVNDNTILIHAATGRGVLVDWDQVNEENEIGQPTSSGKQVEEEVSPLYRTGAWYFMSGGLLDDHYHGAHTLQDDFESFFHVLLYYALKCLKNNQTEDQIEEIWREIFEESRYDCSRGRYTGGWGKKLMFLQHWKFKNPLVLTDNEALERWFCKAWAAFYQYSDWRVNAARAKAYTRSDRFRDLFREPVPFDSLALHDHGYLRELFMTTLAKDSWSQKRKDASAARDSQPYLSKIPHNREDSDDEDAPARKRSKTAAF</sequence>
<proteinExistence type="predicted"/>